<organism evidence="1 2">
    <name type="scientific">Trichinella papuae</name>
    <dbReference type="NCBI Taxonomy" id="268474"/>
    <lineage>
        <taxon>Eukaryota</taxon>
        <taxon>Metazoa</taxon>
        <taxon>Ecdysozoa</taxon>
        <taxon>Nematoda</taxon>
        <taxon>Enoplea</taxon>
        <taxon>Dorylaimia</taxon>
        <taxon>Trichinellida</taxon>
        <taxon>Trichinellidae</taxon>
        <taxon>Trichinella</taxon>
    </lineage>
</organism>
<dbReference type="Proteomes" id="UP000054843">
    <property type="component" value="Unassembled WGS sequence"/>
</dbReference>
<comment type="caution">
    <text evidence="1">The sequence shown here is derived from an EMBL/GenBank/DDBJ whole genome shotgun (WGS) entry which is preliminary data.</text>
</comment>
<dbReference type="EMBL" id="JYDO01000344">
    <property type="protein sequence ID" value="KRZ65503.1"/>
    <property type="molecule type" value="Genomic_DNA"/>
</dbReference>
<accession>A0A0V1M1D7</accession>
<sequence length="66" mass="7295">MNYHGSYILYSVALPEACRLARSLDRIRNNVMPSLTTAASPIPTNGQNWLSLEDAVASQQNGFLTR</sequence>
<reference evidence="1 2" key="1">
    <citation type="submission" date="2015-01" db="EMBL/GenBank/DDBJ databases">
        <title>Evolution of Trichinella species and genotypes.</title>
        <authorList>
            <person name="Korhonen P.K."/>
            <person name="Edoardo P."/>
            <person name="Giuseppe L.R."/>
            <person name="Gasser R.B."/>
        </authorList>
    </citation>
    <scope>NUCLEOTIDE SEQUENCE [LARGE SCALE GENOMIC DNA]</scope>
    <source>
        <strain evidence="1">ISS1980</strain>
    </source>
</reference>
<gene>
    <name evidence="1" type="ORF">T10_8138</name>
</gene>
<keyword evidence="2" id="KW-1185">Reference proteome</keyword>
<protein>
    <submittedName>
        <fullName evidence="1">Uncharacterized protein</fullName>
    </submittedName>
</protein>
<evidence type="ECO:0000313" key="1">
    <source>
        <dbReference type="EMBL" id="KRZ65503.1"/>
    </source>
</evidence>
<proteinExistence type="predicted"/>
<dbReference type="AlphaFoldDB" id="A0A0V1M1D7"/>
<name>A0A0V1M1D7_9BILA</name>
<evidence type="ECO:0000313" key="2">
    <source>
        <dbReference type="Proteomes" id="UP000054843"/>
    </source>
</evidence>